<gene>
    <name evidence="8" type="ORF">AC625_12880</name>
</gene>
<evidence type="ECO:0000313" key="9">
    <source>
        <dbReference type="Proteomes" id="UP000037146"/>
    </source>
</evidence>
<dbReference type="InterPro" id="IPR050314">
    <property type="entry name" value="Glycosyl_Hydrlase_18"/>
</dbReference>
<dbReference type="SMART" id="SM00636">
    <property type="entry name" value="Glyco_18"/>
    <property type="match status" value="1"/>
</dbReference>
<dbReference type="Gene3D" id="3.40.5.30">
    <property type="entry name" value="(Trans)glycosidases - domain 2"/>
    <property type="match status" value="1"/>
</dbReference>
<dbReference type="PROSITE" id="PS51910">
    <property type="entry name" value="GH18_2"/>
    <property type="match status" value="1"/>
</dbReference>
<comment type="similarity">
    <text evidence="6">Belongs to the glycosyl hydrolase 18 family.</text>
</comment>
<evidence type="ECO:0000313" key="8">
    <source>
        <dbReference type="EMBL" id="KMY50281.1"/>
    </source>
</evidence>
<sequence length="388" mass="43734">MKNLKLLLLLVLVITFTGGFFAGKLFSTNNQQERLTMEQTTKSAIKPVPKQLPKLESEQAKVLIGYIQDFRDPDKLDYDNMTHIIFSFAHPTKDGGLLLNGETALNNLRVMVSKAHMHDTKVILAVGGWYHIQGGESYEYFKSAIANPVSRYKLINELVSIVDRENLDGIDIDFEHPRSWEDAQDLASFIKVLSEKLHDKDKELSTAVQAKINSVTGSEINNVLYEPSMFEYVDHVNIMAYDGQWDGGYVAANLSPYPFNEKVVNYWTKLFEAHNLSKEKLVLGVPFYAQPEDPSIKQISYEAIIKNNPKNAERDTVNMNGTTYYYNGAKTIQKKTKLALDNGFGGMMLWEAGHDAKGLFSLTGVISKALKADDIYVFKQNNILKGID</sequence>
<reference evidence="9" key="1">
    <citation type="submission" date="2015-07" db="EMBL/GenBank/DDBJ databases">
        <title>Genome sequencing project for genomic taxonomy and phylogenomics of Bacillus-like bacteria.</title>
        <authorList>
            <person name="Liu B."/>
            <person name="Wang J."/>
            <person name="Zhu Y."/>
            <person name="Liu G."/>
            <person name="Chen Q."/>
            <person name="Chen Z."/>
            <person name="Lan J."/>
            <person name="Che J."/>
            <person name="Ge C."/>
            <person name="Shi H."/>
            <person name="Pan Z."/>
            <person name="Liu X."/>
        </authorList>
    </citation>
    <scope>NUCLEOTIDE SEQUENCE [LARGE SCALE GENOMIC DNA]</scope>
    <source>
        <strain evidence="9">FJAT-27997</strain>
    </source>
</reference>
<dbReference type="InterPro" id="IPR001579">
    <property type="entry name" value="Glyco_hydro_18_chit_AS"/>
</dbReference>
<name>A0A0K9GUG4_9BACI</name>
<dbReference type="STRING" id="1679170.AC625_12880"/>
<dbReference type="PROSITE" id="PS01095">
    <property type="entry name" value="GH18_1"/>
    <property type="match status" value="1"/>
</dbReference>
<dbReference type="GO" id="GO:0005576">
    <property type="term" value="C:extracellular region"/>
    <property type="evidence" value="ECO:0007669"/>
    <property type="project" value="TreeGrafter"/>
</dbReference>
<dbReference type="InterPro" id="IPR011583">
    <property type="entry name" value="Chitinase_II/V-like_cat"/>
</dbReference>
<dbReference type="RefSeq" id="WP_049681630.1">
    <property type="nucleotide sequence ID" value="NZ_LFZW01000001.1"/>
</dbReference>
<feature type="domain" description="GH18" evidence="7">
    <location>
        <begin position="61"/>
        <end position="373"/>
    </location>
</feature>
<comment type="catalytic activity">
    <reaction evidence="1">
        <text>Random endo-hydrolysis of N-acetyl-beta-D-glucosaminide (1-&gt;4)-beta-linkages in chitin and chitodextrins.</text>
        <dbReference type="EC" id="3.2.1.14"/>
    </reaction>
</comment>
<keyword evidence="4 5" id="KW-0326">Glycosidase</keyword>
<dbReference type="PANTHER" id="PTHR11177:SF317">
    <property type="entry name" value="CHITINASE 12-RELATED"/>
    <property type="match status" value="1"/>
</dbReference>
<dbReference type="EC" id="3.2.1.14" evidence="2"/>
<proteinExistence type="inferred from homology"/>
<evidence type="ECO:0000256" key="1">
    <source>
        <dbReference type="ARBA" id="ARBA00000822"/>
    </source>
</evidence>
<dbReference type="Gene3D" id="3.20.20.80">
    <property type="entry name" value="Glycosidases"/>
    <property type="match status" value="1"/>
</dbReference>
<evidence type="ECO:0000256" key="6">
    <source>
        <dbReference type="RuleBase" id="RU004453"/>
    </source>
</evidence>
<dbReference type="SUPFAM" id="SSF51445">
    <property type="entry name" value="(Trans)glycosidases"/>
    <property type="match status" value="1"/>
</dbReference>
<dbReference type="GO" id="GO:0008061">
    <property type="term" value="F:chitin binding"/>
    <property type="evidence" value="ECO:0007669"/>
    <property type="project" value="InterPro"/>
</dbReference>
<dbReference type="EMBL" id="LFZW01000001">
    <property type="protein sequence ID" value="KMY50281.1"/>
    <property type="molecule type" value="Genomic_DNA"/>
</dbReference>
<dbReference type="AlphaFoldDB" id="A0A0K9GUG4"/>
<evidence type="ECO:0000256" key="5">
    <source>
        <dbReference type="RuleBase" id="RU000489"/>
    </source>
</evidence>
<dbReference type="Proteomes" id="UP000037146">
    <property type="component" value="Unassembled WGS sequence"/>
</dbReference>
<dbReference type="PANTHER" id="PTHR11177">
    <property type="entry name" value="CHITINASE"/>
    <property type="match status" value="1"/>
</dbReference>
<organism evidence="8 9">
    <name type="scientific">Peribacillus loiseleuriae</name>
    <dbReference type="NCBI Taxonomy" id="1679170"/>
    <lineage>
        <taxon>Bacteria</taxon>
        <taxon>Bacillati</taxon>
        <taxon>Bacillota</taxon>
        <taxon>Bacilli</taxon>
        <taxon>Bacillales</taxon>
        <taxon>Bacillaceae</taxon>
        <taxon>Peribacillus</taxon>
    </lineage>
</organism>
<dbReference type="GO" id="GO:0005975">
    <property type="term" value="P:carbohydrate metabolic process"/>
    <property type="evidence" value="ECO:0007669"/>
    <property type="project" value="InterPro"/>
</dbReference>
<dbReference type="Pfam" id="PF00704">
    <property type="entry name" value="Glyco_hydro_18"/>
    <property type="match status" value="1"/>
</dbReference>
<dbReference type="InterPro" id="IPR001223">
    <property type="entry name" value="Glyco_hydro18_cat"/>
</dbReference>
<keyword evidence="9" id="KW-1185">Reference proteome</keyword>
<dbReference type="GO" id="GO:0006032">
    <property type="term" value="P:chitin catabolic process"/>
    <property type="evidence" value="ECO:0007669"/>
    <property type="project" value="TreeGrafter"/>
</dbReference>
<dbReference type="InterPro" id="IPR017853">
    <property type="entry name" value="GH"/>
</dbReference>
<evidence type="ECO:0000259" key="7">
    <source>
        <dbReference type="PROSITE" id="PS51910"/>
    </source>
</evidence>
<dbReference type="PATRIC" id="fig|1679170.3.peg.2940"/>
<protein>
    <recommendedName>
        <fullName evidence="2">chitinase</fullName>
        <ecNumber evidence="2">3.2.1.14</ecNumber>
    </recommendedName>
</protein>
<comment type="caution">
    <text evidence="8">The sequence shown here is derived from an EMBL/GenBank/DDBJ whole genome shotgun (WGS) entry which is preliminary data.</text>
</comment>
<keyword evidence="3 5" id="KW-0378">Hydrolase</keyword>
<evidence type="ECO:0000256" key="3">
    <source>
        <dbReference type="ARBA" id="ARBA00022801"/>
    </source>
</evidence>
<accession>A0A0K9GUG4</accession>
<evidence type="ECO:0000256" key="4">
    <source>
        <dbReference type="ARBA" id="ARBA00023295"/>
    </source>
</evidence>
<dbReference type="OrthoDB" id="9775889at2"/>
<dbReference type="GO" id="GO:0008843">
    <property type="term" value="F:endochitinase activity"/>
    <property type="evidence" value="ECO:0007669"/>
    <property type="project" value="UniProtKB-EC"/>
</dbReference>
<evidence type="ECO:0000256" key="2">
    <source>
        <dbReference type="ARBA" id="ARBA00012729"/>
    </source>
</evidence>